<keyword evidence="3" id="KW-1185">Reference proteome</keyword>
<dbReference type="Proteomes" id="UP000756346">
    <property type="component" value="Unassembled WGS sequence"/>
</dbReference>
<name>A0A9P8YGS3_9PEZI</name>
<dbReference type="RefSeq" id="XP_046018291.1">
    <property type="nucleotide sequence ID" value="XM_046156219.1"/>
</dbReference>
<evidence type="ECO:0000256" key="1">
    <source>
        <dbReference type="SAM" id="MobiDB-lite"/>
    </source>
</evidence>
<comment type="caution">
    <text evidence="2">The sequence shown here is derived from an EMBL/GenBank/DDBJ whole genome shotgun (WGS) entry which is preliminary data.</text>
</comment>
<organism evidence="2 3">
    <name type="scientific">Microdochium trichocladiopsis</name>
    <dbReference type="NCBI Taxonomy" id="1682393"/>
    <lineage>
        <taxon>Eukaryota</taxon>
        <taxon>Fungi</taxon>
        <taxon>Dikarya</taxon>
        <taxon>Ascomycota</taxon>
        <taxon>Pezizomycotina</taxon>
        <taxon>Sordariomycetes</taxon>
        <taxon>Xylariomycetidae</taxon>
        <taxon>Xylariales</taxon>
        <taxon>Microdochiaceae</taxon>
        <taxon>Microdochium</taxon>
    </lineage>
</organism>
<reference evidence="2" key="1">
    <citation type="journal article" date="2021" name="Nat. Commun.">
        <title>Genetic determinants of endophytism in the Arabidopsis root mycobiome.</title>
        <authorList>
            <person name="Mesny F."/>
            <person name="Miyauchi S."/>
            <person name="Thiergart T."/>
            <person name="Pickel B."/>
            <person name="Atanasova L."/>
            <person name="Karlsson M."/>
            <person name="Huettel B."/>
            <person name="Barry K.W."/>
            <person name="Haridas S."/>
            <person name="Chen C."/>
            <person name="Bauer D."/>
            <person name="Andreopoulos W."/>
            <person name="Pangilinan J."/>
            <person name="LaButti K."/>
            <person name="Riley R."/>
            <person name="Lipzen A."/>
            <person name="Clum A."/>
            <person name="Drula E."/>
            <person name="Henrissat B."/>
            <person name="Kohler A."/>
            <person name="Grigoriev I.V."/>
            <person name="Martin F.M."/>
            <person name="Hacquard S."/>
        </authorList>
    </citation>
    <scope>NUCLEOTIDE SEQUENCE</scope>
    <source>
        <strain evidence="2">MPI-CAGE-CH-0230</strain>
    </source>
</reference>
<proteinExistence type="predicted"/>
<dbReference type="GeneID" id="70185765"/>
<accession>A0A9P8YGS3</accession>
<gene>
    <name evidence="2" type="ORF">B0I36DRAFT_344014</name>
</gene>
<feature type="region of interest" description="Disordered" evidence="1">
    <location>
        <begin position="114"/>
        <end position="139"/>
    </location>
</feature>
<dbReference type="EMBL" id="JAGTJQ010000001">
    <property type="protein sequence ID" value="KAH7040236.1"/>
    <property type="molecule type" value="Genomic_DNA"/>
</dbReference>
<evidence type="ECO:0000313" key="2">
    <source>
        <dbReference type="EMBL" id="KAH7040236.1"/>
    </source>
</evidence>
<sequence length="187" mass="20130">MGPPVIDSHPAAPAGTCGSKLAGAASGGDRTTSSSFHASSFDSRRPALCVLYRCCNTTRARDARRAPVHSKKARLPAGLVVWHRPMQCRIILLPSKPGNFPDTALVHSLRKGPSQLGTISRAGKPTTTCRPPRDDTKSAQDRLGVQYSNDGAAARLQMIEYHAGAIERYRAFICLGRGLRTPPFRPS</sequence>
<protein>
    <submittedName>
        <fullName evidence="2">Uncharacterized protein</fullName>
    </submittedName>
</protein>
<dbReference type="AlphaFoldDB" id="A0A9P8YGS3"/>
<evidence type="ECO:0000313" key="3">
    <source>
        <dbReference type="Proteomes" id="UP000756346"/>
    </source>
</evidence>